<dbReference type="InterPro" id="IPR024107">
    <property type="entry name" value="Tyr-tRNA-ligase_bac_1"/>
</dbReference>
<dbReference type="EMBL" id="CP045798">
    <property type="protein sequence ID" value="QNB47980.1"/>
    <property type="molecule type" value="Genomic_DNA"/>
</dbReference>
<evidence type="ECO:0000256" key="10">
    <source>
        <dbReference type="ARBA" id="ARBA00060965"/>
    </source>
</evidence>
<dbReference type="PRINTS" id="PR01040">
    <property type="entry name" value="TRNASYNTHTYR"/>
</dbReference>
<evidence type="ECO:0000313" key="14">
    <source>
        <dbReference type="EMBL" id="QNB47980.1"/>
    </source>
</evidence>
<evidence type="ECO:0000256" key="12">
    <source>
        <dbReference type="PROSITE-ProRule" id="PRU00182"/>
    </source>
</evidence>
<comment type="catalytic activity">
    <reaction evidence="9 11">
        <text>tRNA(Tyr) + L-tyrosine + ATP = L-tyrosyl-tRNA(Tyr) + AMP + diphosphate + H(+)</text>
        <dbReference type="Rhea" id="RHEA:10220"/>
        <dbReference type="Rhea" id="RHEA-COMP:9706"/>
        <dbReference type="Rhea" id="RHEA-COMP:9707"/>
        <dbReference type="ChEBI" id="CHEBI:15378"/>
        <dbReference type="ChEBI" id="CHEBI:30616"/>
        <dbReference type="ChEBI" id="CHEBI:33019"/>
        <dbReference type="ChEBI" id="CHEBI:58315"/>
        <dbReference type="ChEBI" id="CHEBI:78442"/>
        <dbReference type="ChEBI" id="CHEBI:78536"/>
        <dbReference type="ChEBI" id="CHEBI:456215"/>
        <dbReference type="EC" id="6.1.1.1"/>
    </reaction>
</comment>
<dbReference type="SUPFAM" id="SSF55174">
    <property type="entry name" value="Alpha-L RNA-binding motif"/>
    <property type="match status" value="1"/>
</dbReference>
<evidence type="ECO:0000256" key="2">
    <source>
        <dbReference type="ARBA" id="ARBA00022490"/>
    </source>
</evidence>
<reference evidence="14 15" key="1">
    <citation type="journal article" date="2019" name="Front. Microbiol.">
        <title>Thermoanaerosceptrum fracticalcis gen. nov. sp. nov., a Novel Fumarate-Fermenting Microorganism From a Deep Fractured Carbonate Aquifer of the US Great Basin.</title>
        <authorList>
            <person name="Hamilton-Brehm S.D."/>
            <person name="Stewart L.E."/>
            <person name="Zavarin M."/>
            <person name="Caldwell M."/>
            <person name="Lawson P.A."/>
            <person name="Onstott T.C."/>
            <person name="Grzymski J."/>
            <person name="Neveux I."/>
            <person name="Lollar B.S."/>
            <person name="Russell C.E."/>
            <person name="Moser D.P."/>
        </authorList>
    </citation>
    <scope>NUCLEOTIDE SEQUENCE [LARGE SCALE GENOMIC DNA]</scope>
    <source>
        <strain evidence="14 15">DRI-13</strain>
    </source>
</reference>
<evidence type="ECO:0000256" key="1">
    <source>
        <dbReference type="ARBA" id="ARBA00004496"/>
    </source>
</evidence>
<evidence type="ECO:0000313" key="15">
    <source>
        <dbReference type="Proteomes" id="UP000515847"/>
    </source>
</evidence>
<gene>
    <name evidence="11" type="primary">tyrS</name>
    <name evidence="14" type="ORF">BR63_17970</name>
</gene>
<dbReference type="SUPFAM" id="SSF52374">
    <property type="entry name" value="Nucleotidylyl transferase"/>
    <property type="match status" value="1"/>
</dbReference>
<dbReference type="InterPro" id="IPR002305">
    <property type="entry name" value="aa-tRNA-synth_Ic"/>
</dbReference>
<keyword evidence="6 12" id="KW-0694">RNA-binding</keyword>
<dbReference type="PROSITE" id="PS50889">
    <property type="entry name" value="S4"/>
    <property type="match status" value="1"/>
</dbReference>
<dbReference type="AlphaFoldDB" id="A0A7G6E7C6"/>
<dbReference type="PANTHER" id="PTHR11766">
    <property type="entry name" value="TYROSYL-TRNA SYNTHETASE"/>
    <property type="match status" value="1"/>
</dbReference>
<dbReference type="GO" id="GO:0006437">
    <property type="term" value="P:tyrosyl-tRNA aminoacylation"/>
    <property type="evidence" value="ECO:0007669"/>
    <property type="project" value="UniProtKB-UniRule"/>
</dbReference>
<feature type="binding site" evidence="11">
    <location>
        <position position="172"/>
    </location>
    <ligand>
        <name>L-tyrosine</name>
        <dbReference type="ChEBI" id="CHEBI:58315"/>
    </ligand>
</feature>
<accession>A0A7G6E7C6</accession>
<feature type="binding site" evidence="11">
    <location>
        <position position="35"/>
    </location>
    <ligand>
        <name>L-tyrosine</name>
        <dbReference type="ChEBI" id="CHEBI:58315"/>
    </ligand>
</feature>
<comment type="subunit">
    <text evidence="11">Homodimer.</text>
</comment>
<keyword evidence="15" id="KW-1185">Reference proteome</keyword>
<keyword evidence="8 11" id="KW-0030">Aminoacyl-tRNA synthetase</keyword>
<organism evidence="14 15">
    <name type="scientific">Thermanaerosceptrum fracticalcis</name>
    <dbReference type="NCBI Taxonomy" id="1712410"/>
    <lineage>
        <taxon>Bacteria</taxon>
        <taxon>Bacillati</taxon>
        <taxon>Bacillota</taxon>
        <taxon>Clostridia</taxon>
        <taxon>Eubacteriales</taxon>
        <taxon>Peptococcaceae</taxon>
        <taxon>Thermanaerosceptrum</taxon>
    </lineage>
</organism>
<dbReference type="GO" id="GO:0004831">
    <property type="term" value="F:tyrosine-tRNA ligase activity"/>
    <property type="evidence" value="ECO:0007669"/>
    <property type="project" value="UniProtKB-UniRule"/>
</dbReference>
<feature type="binding site" evidence="11">
    <location>
        <position position="231"/>
    </location>
    <ligand>
        <name>ATP</name>
        <dbReference type="ChEBI" id="CHEBI:30616"/>
    </ligand>
</feature>
<sequence length="408" mass="46267">MANVYDILRERGYIEQATHEEEIRELLEKETVTFYIGFDPTADSLHVGHFIQVMVMMHMQRAGHRPIAIIGGGTAMVGDPSGKTDMRKMLTRELIEENAQSFKKQFSRFIDFGPGKALMVNNADWLMNLNYIEFLRDIGKHFSVNRMLSAECFKNRLERGLSFLEFNYMLMQAYDFLELYKRYNCKLQMGGNDQWSNIIAGVELIRRAEGGSAYGLTFKLLTTSEGKKMGKTESGAIWLDPAKTSPYDFYQYWRNVDDRDVKNCLALLTFLPMEEVNRLGSLQDAEINRAKEVLAYEVTKLVHGEEEAEKAQKAARALFGSGGDAASIPCTEIPQARFTGGMDILTLLMETGLAPSKSEGRRLIQQGGLTVNENKIDDFNLVINLDDFADGKLMLRKGKKVYHQVKLV</sequence>
<protein>
    <recommendedName>
        <fullName evidence="11">Tyrosine--tRNA ligase</fullName>
        <ecNumber evidence="11">6.1.1.1</ecNumber>
    </recommendedName>
    <alternativeName>
        <fullName evidence="11">Tyrosyl-tRNA synthetase</fullName>
        <shortName evidence="11">TyrRS</shortName>
    </alternativeName>
</protein>
<dbReference type="CDD" id="cd00805">
    <property type="entry name" value="TyrRS_core"/>
    <property type="match status" value="1"/>
</dbReference>
<evidence type="ECO:0000256" key="4">
    <source>
        <dbReference type="ARBA" id="ARBA00022741"/>
    </source>
</evidence>
<dbReference type="OrthoDB" id="9804243at2"/>
<comment type="function">
    <text evidence="11">Catalyzes the attachment of tyrosine to tRNA(Tyr) in a two-step reaction: tyrosine is first activated by ATP to form Tyr-AMP and then transferred to the acceptor end of tRNA(Tyr).</text>
</comment>
<evidence type="ECO:0000256" key="7">
    <source>
        <dbReference type="ARBA" id="ARBA00022917"/>
    </source>
</evidence>
<dbReference type="Gene3D" id="1.10.240.10">
    <property type="entry name" value="Tyrosyl-Transfer RNA Synthetase"/>
    <property type="match status" value="1"/>
</dbReference>
<evidence type="ECO:0000256" key="5">
    <source>
        <dbReference type="ARBA" id="ARBA00022840"/>
    </source>
</evidence>
<dbReference type="EC" id="6.1.1.1" evidence="11"/>
<proteinExistence type="inferred from homology"/>
<keyword evidence="3 11" id="KW-0436">Ligase</keyword>
<dbReference type="GO" id="GO:0042803">
    <property type="term" value="F:protein homodimerization activity"/>
    <property type="evidence" value="ECO:0007669"/>
    <property type="project" value="UniProtKB-ARBA"/>
</dbReference>
<feature type="binding site" evidence="11">
    <location>
        <position position="168"/>
    </location>
    <ligand>
        <name>L-tyrosine</name>
        <dbReference type="ChEBI" id="CHEBI:58315"/>
    </ligand>
</feature>
<evidence type="ECO:0000256" key="6">
    <source>
        <dbReference type="ARBA" id="ARBA00022884"/>
    </source>
</evidence>
<dbReference type="FunFam" id="1.10.240.10:FF:000001">
    <property type="entry name" value="Tyrosine--tRNA ligase"/>
    <property type="match status" value="1"/>
</dbReference>
<dbReference type="FunFam" id="3.40.50.620:FF:000008">
    <property type="entry name" value="Tyrosine--tRNA ligase"/>
    <property type="match status" value="1"/>
</dbReference>
<dbReference type="Gene3D" id="3.40.50.620">
    <property type="entry name" value="HUPs"/>
    <property type="match status" value="1"/>
</dbReference>
<dbReference type="InterPro" id="IPR002307">
    <property type="entry name" value="Tyr-tRNA-ligase"/>
</dbReference>
<dbReference type="PROSITE" id="PS00178">
    <property type="entry name" value="AA_TRNA_LIGASE_I"/>
    <property type="match status" value="1"/>
</dbReference>
<keyword evidence="7 11" id="KW-0648">Protein biosynthesis</keyword>
<dbReference type="PANTHER" id="PTHR11766:SF0">
    <property type="entry name" value="TYROSINE--TRNA LIGASE, MITOCHONDRIAL"/>
    <property type="match status" value="1"/>
</dbReference>
<evidence type="ECO:0000256" key="8">
    <source>
        <dbReference type="ARBA" id="ARBA00023146"/>
    </source>
</evidence>
<dbReference type="GO" id="GO:0005524">
    <property type="term" value="F:ATP binding"/>
    <property type="evidence" value="ECO:0007669"/>
    <property type="project" value="UniProtKB-UniRule"/>
</dbReference>
<feature type="short sequence motif" description="'HIGH' region" evidence="11">
    <location>
        <begin position="40"/>
        <end position="49"/>
    </location>
</feature>
<dbReference type="HAMAP" id="MF_02006">
    <property type="entry name" value="Tyr_tRNA_synth_type1"/>
    <property type="match status" value="1"/>
</dbReference>
<comment type="subcellular location">
    <subcellularLocation>
        <location evidence="1 11">Cytoplasm</location>
    </subcellularLocation>
</comment>
<dbReference type="GO" id="GO:0003723">
    <property type="term" value="F:RNA binding"/>
    <property type="evidence" value="ECO:0007669"/>
    <property type="project" value="UniProtKB-KW"/>
</dbReference>
<evidence type="ECO:0000256" key="11">
    <source>
        <dbReference type="HAMAP-Rule" id="MF_02006"/>
    </source>
</evidence>
<dbReference type="KEGG" id="tfr:BR63_17970"/>
<feature type="short sequence motif" description="'KMSKS' region" evidence="11">
    <location>
        <begin position="228"/>
        <end position="232"/>
    </location>
</feature>
<dbReference type="RefSeq" id="WP_034420533.1">
    <property type="nucleotide sequence ID" value="NZ_CP045798.1"/>
</dbReference>
<dbReference type="CDD" id="cd00165">
    <property type="entry name" value="S4"/>
    <property type="match status" value="1"/>
</dbReference>
<dbReference type="InterPro" id="IPR054608">
    <property type="entry name" value="SYY-like_C"/>
</dbReference>
<comment type="similarity">
    <text evidence="10 11">Belongs to the class-I aminoacyl-tRNA synthetase family. TyrS type 1 subfamily.</text>
</comment>
<dbReference type="Pfam" id="PF22421">
    <property type="entry name" value="SYY_C-terminal"/>
    <property type="match status" value="1"/>
</dbReference>
<evidence type="ECO:0000259" key="13">
    <source>
        <dbReference type="Pfam" id="PF22421"/>
    </source>
</evidence>
<evidence type="ECO:0000256" key="9">
    <source>
        <dbReference type="ARBA" id="ARBA00048248"/>
    </source>
</evidence>
<dbReference type="Gene3D" id="3.10.290.10">
    <property type="entry name" value="RNA-binding S4 domain"/>
    <property type="match status" value="1"/>
</dbReference>
<dbReference type="Proteomes" id="UP000515847">
    <property type="component" value="Chromosome"/>
</dbReference>
<feature type="domain" description="Tyrosine--tRNA ligase SYY-like C-terminal" evidence="13">
    <location>
        <begin position="332"/>
        <end position="404"/>
    </location>
</feature>
<dbReference type="GO" id="GO:0005829">
    <property type="term" value="C:cytosol"/>
    <property type="evidence" value="ECO:0007669"/>
    <property type="project" value="TreeGrafter"/>
</dbReference>
<dbReference type="InterPro" id="IPR014729">
    <property type="entry name" value="Rossmann-like_a/b/a_fold"/>
</dbReference>
<keyword evidence="5 11" id="KW-0067">ATP-binding</keyword>
<keyword evidence="2 11" id="KW-0963">Cytoplasm</keyword>
<evidence type="ECO:0000256" key="3">
    <source>
        <dbReference type="ARBA" id="ARBA00022598"/>
    </source>
</evidence>
<dbReference type="InterPro" id="IPR001412">
    <property type="entry name" value="aa-tRNA-synth_I_CS"/>
</dbReference>
<dbReference type="NCBIfam" id="TIGR00234">
    <property type="entry name" value="tyrS"/>
    <property type="match status" value="1"/>
</dbReference>
<name>A0A7G6E7C6_THEFR</name>
<dbReference type="InterPro" id="IPR036986">
    <property type="entry name" value="S4_RNA-bd_sf"/>
</dbReference>
<dbReference type="InterPro" id="IPR024088">
    <property type="entry name" value="Tyr-tRNA-ligase_bac-type"/>
</dbReference>
<keyword evidence="4 11" id="KW-0547">Nucleotide-binding</keyword>
<dbReference type="Pfam" id="PF00579">
    <property type="entry name" value="tRNA-synt_1b"/>
    <property type="match status" value="1"/>
</dbReference>